<dbReference type="SUPFAM" id="SSF57850">
    <property type="entry name" value="RING/U-box"/>
    <property type="match status" value="1"/>
</dbReference>
<feature type="compositionally biased region" description="Basic and acidic residues" evidence="7">
    <location>
        <begin position="1"/>
        <end position="10"/>
    </location>
</feature>
<protein>
    <recommendedName>
        <fullName evidence="8">RING-type domain-containing protein</fullName>
    </recommendedName>
</protein>
<evidence type="ECO:0000313" key="9">
    <source>
        <dbReference type="EMBL" id="CAG9277756.1"/>
    </source>
</evidence>
<dbReference type="GO" id="GO:0000976">
    <property type="term" value="F:transcription cis-regulatory region binding"/>
    <property type="evidence" value="ECO:0007669"/>
    <property type="project" value="TreeGrafter"/>
</dbReference>
<keyword evidence="5" id="KW-0862">Zinc</keyword>
<dbReference type="InterPro" id="IPR013083">
    <property type="entry name" value="Znf_RING/FYVE/PHD"/>
</dbReference>
<dbReference type="PANTHER" id="PTHR12983">
    <property type="entry name" value="RING FINGER 10 FAMILY MEMBER"/>
    <property type="match status" value="1"/>
</dbReference>
<feature type="compositionally biased region" description="Low complexity" evidence="7">
    <location>
        <begin position="33"/>
        <end position="43"/>
    </location>
</feature>
<organism evidence="9">
    <name type="scientific">Phaeodactylum tricornutum</name>
    <name type="common">Diatom</name>
    <dbReference type="NCBI Taxonomy" id="2850"/>
    <lineage>
        <taxon>Eukaryota</taxon>
        <taxon>Sar</taxon>
        <taxon>Stramenopiles</taxon>
        <taxon>Ochrophyta</taxon>
        <taxon>Bacillariophyta</taxon>
        <taxon>Bacillariophyceae</taxon>
        <taxon>Bacillariophycidae</taxon>
        <taxon>Naviculales</taxon>
        <taxon>Phaeodactylaceae</taxon>
        <taxon>Phaeodactylum</taxon>
    </lineage>
</organism>
<dbReference type="EMBL" id="OU594942">
    <property type="protein sequence ID" value="CAG9277756.1"/>
    <property type="molecule type" value="Genomic_DNA"/>
</dbReference>
<evidence type="ECO:0000256" key="5">
    <source>
        <dbReference type="ARBA" id="ARBA00022833"/>
    </source>
</evidence>
<feature type="compositionally biased region" description="Polar residues" evidence="7">
    <location>
        <begin position="52"/>
        <end position="64"/>
    </location>
</feature>
<feature type="compositionally biased region" description="Polar residues" evidence="7">
    <location>
        <begin position="413"/>
        <end position="430"/>
    </location>
</feature>
<dbReference type="AlphaFoldDB" id="A0A8J9SNJ7"/>
<evidence type="ECO:0000256" key="7">
    <source>
        <dbReference type="SAM" id="MobiDB-lite"/>
    </source>
</evidence>
<evidence type="ECO:0000256" key="1">
    <source>
        <dbReference type="ARBA" id="ARBA00004496"/>
    </source>
</evidence>
<dbReference type="GO" id="GO:0008270">
    <property type="term" value="F:zinc ion binding"/>
    <property type="evidence" value="ECO:0007669"/>
    <property type="project" value="UniProtKB-KW"/>
</dbReference>
<feature type="region of interest" description="Disordered" evidence="7">
    <location>
        <begin position="409"/>
        <end position="446"/>
    </location>
</feature>
<dbReference type="Pfam" id="PF13445">
    <property type="entry name" value="zf-RING_UBOX"/>
    <property type="match status" value="1"/>
</dbReference>
<keyword evidence="4 6" id="KW-0863">Zinc-finger</keyword>
<dbReference type="InterPro" id="IPR001841">
    <property type="entry name" value="Znf_RING"/>
</dbReference>
<dbReference type="PROSITE" id="PS00518">
    <property type="entry name" value="ZF_RING_1"/>
    <property type="match status" value="1"/>
</dbReference>
<evidence type="ECO:0000259" key="8">
    <source>
        <dbReference type="PROSITE" id="PS50089"/>
    </source>
</evidence>
<dbReference type="PANTHER" id="PTHR12983:SF9">
    <property type="entry name" value="E3 UBIQUITIN-PROTEIN LIGASE RNF10"/>
    <property type="match status" value="1"/>
</dbReference>
<evidence type="ECO:0000256" key="2">
    <source>
        <dbReference type="ARBA" id="ARBA00022490"/>
    </source>
</evidence>
<dbReference type="GO" id="GO:0005737">
    <property type="term" value="C:cytoplasm"/>
    <property type="evidence" value="ECO:0007669"/>
    <property type="project" value="UniProtKB-SubCell"/>
</dbReference>
<dbReference type="GO" id="GO:0045944">
    <property type="term" value="P:positive regulation of transcription by RNA polymerase II"/>
    <property type="evidence" value="ECO:0007669"/>
    <property type="project" value="TreeGrafter"/>
</dbReference>
<feature type="region of interest" description="Disordered" evidence="7">
    <location>
        <begin position="1"/>
        <end position="79"/>
    </location>
</feature>
<feature type="region of interest" description="Disordered" evidence="7">
    <location>
        <begin position="674"/>
        <end position="735"/>
    </location>
</feature>
<sequence>MVRTNRERPQDLLNFHFPVSPSQGVPDSRPVHSAGRGRSASSRGGSGRHHQPSNSRIPHQNSASHYRRTKEDRASARKKAASNMFYLHSSPDHAFVLTRKPAKQAQSYTFLGSDQAVSWESVRIVKYLSTVEKQQDERCPICLDTFACPRITKCGHIFCLPCILHHVQAFAQAQPYAAHGPRCPCCAIALHVPDLRPVQFECVTTPAVHHTIRLVKLHRVAHSGCPAPFLPRPDMPRRSAPHAAPCQVDADASYCRFNYVDPETYRVLLEYNLQELAEHVLSGTHVDIAERNCQQMARNHVQKERQIAAEEVLEELALMERFQVPSAGIYQPQPKQLLWKTYEQIVTKLKEDTTHCPLTDKIESAAGLSAMAALKLSEPYTSSSTIGKEIGRFRSNSVASSIGNSVAVEGRSRASSTISHDDTVSTNGPPTQDKKRKEKKTSPVESSMFLDTDESAFYQATDGTLCFLSGFNMKCLRKEFSPNIPETDILESNASSQDRHKVMPLPDAVEGSIVEIERVHLSPESRQRLRFLSHLPLYADILFVEINLGSLLSSNTKNEFKKDFSKRKQIRLSRINAERKEDERIRRIEDARILELKSRIQCIDPHDDFFRSTQDADAIAEVLRGDDFGPALGDSPPATAAASPLGHDPSISFSAITRTGGAFPAFASNDTNFPSLSTSPAAQRVHHPVPTSWGRPKPIAAPPPQQNVLSPKPSGSKKSRGKKVLLFSMGGGHGY</sequence>
<dbReference type="SMART" id="SM00184">
    <property type="entry name" value="RING"/>
    <property type="match status" value="1"/>
</dbReference>
<dbReference type="InterPro" id="IPR027370">
    <property type="entry name" value="Znf-RING_euk"/>
</dbReference>
<reference evidence="9" key="1">
    <citation type="submission" date="2022-02" db="EMBL/GenBank/DDBJ databases">
        <authorList>
            <person name="Giguere J D."/>
        </authorList>
    </citation>
    <scope>NUCLEOTIDE SEQUENCE</scope>
    <source>
        <strain evidence="9">CCAP 1055/1</strain>
    </source>
</reference>
<dbReference type="InterPro" id="IPR039739">
    <property type="entry name" value="MAG2/RNF10"/>
</dbReference>
<evidence type="ECO:0000256" key="4">
    <source>
        <dbReference type="ARBA" id="ARBA00022771"/>
    </source>
</evidence>
<dbReference type="InterPro" id="IPR017907">
    <property type="entry name" value="Znf_RING_CS"/>
</dbReference>
<name>A0A8J9SNJ7_PHATR</name>
<keyword evidence="3" id="KW-0479">Metal-binding</keyword>
<dbReference type="Proteomes" id="UP000836788">
    <property type="component" value="Chromosome 1"/>
</dbReference>
<dbReference type="Gene3D" id="3.30.40.10">
    <property type="entry name" value="Zinc/RING finger domain, C3HC4 (zinc finger)"/>
    <property type="match status" value="1"/>
</dbReference>
<keyword evidence="2" id="KW-0963">Cytoplasm</keyword>
<proteinExistence type="predicted"/>
<dbReference type="PROSITE" id="PS50089">
    <property type="entry name" value="ZF_RING_2"/>
    <property type="match status" value="1"/>
</dbReference>
<feature type="domain" description="RING-type" evidence="8">
    <location>
        <begin position="139"/>
        <end position="186"/>
    </location>
</feature>
<accession>A0A8J9SNJ7</accession>
<comment type="subcellular location">
    <subcellularLocation>
        <location evidence="1">Cytoplasm</location>
    </subcellularLocation>
</comment>
<dbReference type="CDD" id="cd16536">
    <property type="entry name" value="RING-HC_RNF10"/>
    <property type="match status" value="1"/>
</dbReference>
<evidence type="ECO:0000256" key="3">
    <source>
        <dbReference type="ARBA" id="ARBA00022723"/>
    </source>
</evidence>
<evidence type="ECO:0000256" key="6">
    <source>
        <dbReference type="PROSITE-ProRule" id="PRU00175"/>
    </source>
</evidence>
<gene>
    <name evidence="9" type="ORF">PTTT1_LOCUS4796</name>
</gene>